<evidence type="ECO:0000256" key="2">
    <source>
        <dbReference type="ARBA" id="ARBA00022723"/>
    </source>
</evidence>
<dbReference type="SUPFAM" id="SSF55961">
    <property type="entry name" value="Bet v1-like"/>
    <property type="match status" value="1"/>
</dbReference>
<dbReference type="Proteomes" id="UP000221961">
    <property type="component" value="Chromosome"/>
</dbReference>
<evidence type="ECO:0000256" key="5">
    <source>
        <dbReference type="ARBA" id="ARBA00023014"/>
    </source>
</evidence>
<feature type="domain" description="Rieske" evidence="6">
    <location>
        <begin position="31"/>
        <end position="133"/>
    </location>
</feature>
<dbReference type="InterPro" id="IPR044043">
    <property type="entry name" value="VanA_C_cat"/>
</dbReference>
<dbReference type="GO" id="GO:0004497">
    <property type="term" value="F:monooxygenase activity"/>
    <property type="evidence" value="ECO:0007669"/>
    <property type="project" value="UniProtKB-ARBA"/>
</dbReference>
<evidence type="ECO:0000313" key="7">
    <source>
        <dbReference type="EMBL" id="ATL66284.1"/>
    </source>
</evidence>
<dbReference type="Pfam" id="PF19112">
    <property type="entry name" value="VanA_C"/>
    <property type="match status" value="1"/>
</dbReference>
<name>A0A291RGN2_9NOCA</name>
<dbReference type="Gene3D" id="3.90.380.10">
    <property type="entry name" value="Naphthalene 1,2-dioxygenase Alpha Subunit, Chain A, domain 1"/>
    <property type="match status" value="1"/>
</dbReference>
<dbReference type="GO" id="GO:0016705">
    <property type="term" value="F:oxidoreductase activity, acting on paired donors, with incorporation or reduction of molecular oxygen"/>
    <property type="evidence" value="ECO:0007669"/>
    <property type="project" value="UniProtKB-ARBA"/>
</dbReference>
<evidence type="ECO:0000256" key="4">
    <source>
        <dbReference type="ARBA" id="ARBA00023004"/>
    </source>
</evidence>
<evidence type="ECO:0000256" key="3">
    <source>
        <dbReference type="ARBA" id="ARBA00023002"/>
    </source>
</evidence>
<gene>
    <name evidence="7" type="ORF">CRH09_08790</name>
</gene>
<proteinExistence type="predicted"/>
<dbReference type="AlphaFoldDB" id="A0A291RGN2"/>
<keyword evidence="3" id="KW-0560">Oxidoreductase</keyword>
<protein>
    <submittedName>
        <fullName evidence="7">(2Fe-2S)-binding protein</fullName>
    </submittedName>
</protein>
<dbReference type="RefSeq" id="WP_098693485.1">
    <property type="nucleotide sequence ID" value="NZ_CP023778.1"/>
</dbReference>
<dbReference type="KEGG" id="ntp:CRH09_08790"/>
<dbReference type="SUPFAM" id="SSF50022">
    <property type="entry name" value="ISP domain"/>
    <property type="match status" value="1"/>
</dbReference>
<dbReference type="Pfam" id="PF00355">
    <property type="entry name" value="Rieske"/>
    <property type="match status" value="1"/>
</dbReference>
<dbReference type="PANTHER" id="PTHR21266">
    <property type="entry name" value="IRON-SULFUR DOMAIN CONTAINING PROTEIN"/>
    <property type="match status" value="1"/>
</dbReference>
<dbReference type="InterPro" id="IPR050584">
    <property type="entry name" value="Cholesterol_7-desaturase"/>
</dbReference>
<keyword evidence="1" id="KW-0001">2Fe-2S</keyword>
<organism evidence="7 8">
    <name type="scientific">Nocardia terpenica</name>
    <dbReference type="NCBI Taxonomy" id="455432"/>
    <lineage>
        <taxon>Bacteria</taxon>
        <taxon>Bacillati</taxon>
        <taxon>Actinomycetota</taxon>
        <taxon>Actinomycetes</taxon>
        <taxon>Mycobacteriales</taxon>
        <taxon>Nocardiaceae</taxon>
        <taxon>Nocardia</taxon>
    </lineage>
</organism>
<keyword evidence="5" id="KW-0411">Iron-sulfur</keyword>
<evidence type="ECO:0000313" key="8">
    <source>
        <dbReference type="Proteomes" id="UP000221961"/>
    </source>
</evidence>
<keyword evidence="2" id="KW-0479">Metal-binding</keyword>
<reference evidence="7 8" key="1">
    <citation type="submission" date="2017-10" db="EMBL/GenBank/DDBJ databases">
        <title>Comparative genomics between pathogenic Norcardia.</title>
        <authorList>
            <person name="Zeng L."/>
        </authorList>
    </citation>
    <scope>NUCLEOTIDE SEQUENCE [LARGE SCALE GENOMIC DNA]</scope>
    <source>
        <strain evidence="7 8">NC_YFY_NT001</strain>
    </source>
</reference>
<dbReference type="InterPro" id="IPR036922">
    <property type="entry name" value="Rieske_2Fe-2S_sf"/>
</dbReference>
<dbReference type="CDD" id="cd03469">
    <property type="entry name" value="Rieske_RO_Alpha_N"/>
    <property type="match status" value="1"/>
</dbReference>
<dbReference type="Gene3D" id="2.102.10.10">
    <property type="entry name" value="Rieske [2Fe-2S] iron-sulphur domain"/>
    <property type="match status" value="1"/>
</dbReference>
<dbReference type="EMBL" id="CP023778">
    <property type="protein sequence ID" value="ATL66284.1"/>
    <property type="molecule type" value="Genomic_DNA"/>
</dbReference>
<dbReference type="GO" id="GO:0046872">
    <property type="term" value="F:metal ion binding"/>
    <property type="evidence" value="ECO:0007669"/>
    <property type="project" value="UniProtKB-KW"/>
</dbReference>
<sequence>MTAITPPRTLLSQPHGCTFDPGDWQILARHWYPVALTRDIGTDPVGAQLLDQPLVIYRSGEDIVIANDLCPHRGVPLTAGTGDGTAIACRFHGLRFGAAGRCVAVPAHPDRKIPDRLHLTTYPAVERYGLVWTSLDPEADPESLPVMRYWDKPGFQQIACPALDAAACASRQVEGFLDVAHFGFVHADTFGDPTNVVVPDYQPKRTAYGFEADYYSTLAAGPSAPPDFLWLRRWELFVPFTVTLTTFFPDDGVLNILNAASPMSFRTTRVFTSMARNFGTDEPLEDVYEFNRRIFEEDRAIVEIQKPEYLPLDPDIEVNIPADRSSVAYRRALRELGLSAPLRA</sequence>
<dbReference type="GeneID" id="88357502"/>
<keyword evidence="4" id="KW-0408">Iron</keyword>
<dbReference type="InterPro" id="IPR017941">
    <property type="entry name" value="Rieske_2Fe-2S"/>
</dbReference>
<dbReference type="PANTHER" id="PTHR21266:SF57">
    <property type="entry name" value="3-CHLOROBENZOATE-3,4-DIOXYGENASE"/>
    <property type="match status" value="1"/>
</dbReference>
<dbReference type="PROSITE" id="PS51296">
    <property type="entry name" value="RIESKE"/>
    <property type="match status" value="1"/>
</dbReference>
<evidence type="ECO:0000256" key="1">
    <source>
        <dbReference type="ARBA" id="ARBA00022714"/>
    </source>
</evidence>
<evidence type="ECO:0000259" key="6">
    <source>
        <dbReference type="PROSITE" id="PS51296"/>
    </source>
</evidence>
<accession>A0A291RGN2</accession>
<dbReference type="GO" id="GO:0051537">
    <property type="term" value="F:2 iron, 2 sulfur cluster binding"/>
    <property type="evidence" value="ECO:0007669"/>
    <property type="project" value="UniProtKB-KW"/>
</dbReference>